<dbReference type="Pfam" id="PF02082">
    <property type="entry name" value="Rrf2"/>
    <property type="match status" value="1"/>
</dbReference>
<dbReference type="NCBIfam" id="TIGR00738">
    <property type="entry name" value="rrf2_super"/>
    <property type="match status" value="1"/>
</dbReference>
<dbReference type="OrthoDB" id="9808360at2"/>
<dbReference type="AlphaFoldDB" id="A0A517SXK7"/>
<dbReference type="PANTHER" id="PTHR33221">
    <property type="entry name" value="WINGED HELIX-TURN-HELIX TRANSCRIPTIONAL REGULATOR, RRF2 FAMILY"/>
    <property type="match status" value="1"/>
</dbReference>
<dbReference type="GO" id="GO:0005829">
    <property type="term" value="C:cytosol"/>
    <property type="evidence" value="ECO:0007669"/>
    <property type="project" value="TreeGrafter"/>
</dbReference>
<proteinExistence type="predicted"/>
<dbReference type="GO" id="GO:0003700">
    <property type="term" value="F:DNA-binding transcription factor activity"/>
    <property type="evidence" value="ECO:0007669"/>
    <property type="project" value="TreeGrafter"/>
</dbReference>
<dbReference type="EMBL" id="CP036272">
    <property type="protein sequence ID" value="QDT60886.1"/>
    <property type="molecule type" value="Genomic_DNA"/>
</dbReference>
<name>A0A517SXK7_9BACT</name>
<dbReference type="InterPro" id="IPR036388">
    <property type="entry name" value="WH-like_DNA-bd_sf"/>
</dbReference>
<dbReference type="PANTHER" id="PTHR33221:SF16">
    <property type="entry name" value="HTH-TYPE TRANSCRIPTIONAL REGULATOR SLR0846-RELATED"/>
    <property type="match status" value="1"/>
</dbReference>
<dbReference type="InterPro" id="IPR036390">
    <property type="entry name" value="WH_DNA-bd_sf"/>
</dbReference>
<dbReference type="Proteomes" id="UP000315003">
    <property type="component" value="Chromosome"/>
</dbReference>
<reference evidence="1 2" key="1">
    <citation type="submission" date="2019-02" db="EMBL/GenBank/DDBJ databases">
        <title>Deep-cultivation of Planctomycetes and their phenomic and genomic characterization uncovers novel biology.</title>
        <authorList>
            <person name="Wiegand S."/>
            <person name="Jogler M."/>
            <person name="Boedeker C."/>
            <person name="Pinto D."/>
            <person name="Vollmers J."/>
            <person name="Rivas-Marin E."/>
            <person name="Kohn T."/>
            <person name="Peeters S.H."/>
            <person name="Heuer A."/>
            <person name="Rast P."/>
            <person name="Oberbeckmann S."/>
            <person name="Bunk B."/>
            <person name="Jeske O."/>
            <person name="Meyerdierks A."/>
            <person name="Storesund J.E."/>
            <person name="Kallscheuer N."/>
            <person name="Luecker S."/>
            <person name="Lage O.M."/>
            <person name="Pohl T."/>
            <person name="Merkel B.J."/>
            <person name="Hornburger P."/>
            <person name="Mueller R.-W."/>
            <person name="Bruemmer F."/>
            <person name="Labrenz M."/>
            <person name="Spormann A.M."/>
            <person name="Op den Camp H."/>
            <person name="Overmann J."/>
            <person name="Amann R."/>
            <person name="Jetten M.S.M."/>
            <person name="Mascher T."/>
            <person name="Medema M.H."/>
            <person name="Devos D.P."/>
            <person name="Kaster A.-K."/>
            <person name="Ovreas L."/>
            <person name="Rohde M."/>
            <person name="Galperin M.Y."/>
            <person name="Jogler C."/>
        </authorList>
    </citation>
    <scope>NUCLEOTIDE SEQUENCE [LARGE SCALE GENOMIC DNA]</scope>
    <source>
        <strain evidence="1 2">SV_7m_r</strain>
    </source>
</reference>
<dbReference type="Gene3D" id="1.10.10.10">
    <property type="entry name" value="Winged helix-like DNA-binding domain superfamily/Winged helix DNA-binding domain"/>
    <property type="match status" value="1"/>
</dbReference>
<keyword evidence="2" id="KW-1185">Reference proteome</keyword>
<protein>
    <submittedName>
        <fullName evidence="1">HTH-type transcriptional regulator CymR</fullName>
    </submittedName>
</protein>
<sequence>MQLPARTHYATLALLALAAKQDSPAPVTVREITAKFDIPGPFLVQILRNLRSVGWVQSTRGSQGGYRLATDPQKLTLLEIIETLGSSEATCTGLATGQSAAKGEEQLLQQAWEEAAAAWREVLAKTTIADILQRAHQSDQAMFYI</sequence>
<organism evidence="1 2">
    <name type="scientific">Stieleria bergensis</name>
    <dbReference type="NCBI Taxonomy" id="2528025"/>
    <lineage>
        <taxon>Bacteria</taxon>
        <taxon>Pseudomonadati</taxon>
        <taxon>Planctomycetota</taxon>
        <taxon>Planctomycetia</taxon>
        <taxon>Pirellulales</taxon>
        <taxon>Pirellulaceae</taxon>
        <taxon>Stieleria</taxon>
    </lineage>
</organism>
<evidence type="ECO:0000313" key="1">
    <source>
        <dbReference type="EMBL" id="QDT60886.1"/>
    </source>
</evidence>
<evidence type="ECO:0000313" key="2">
    <source>
        <dbReference type="Proteomes" id="UP000315003"/>
    </source>
</evidence>
<dbReference type="SUPFAM" id="SSF46785">
    <property type="entry name" value="Winged helix' DNA-binding domain"/>
    <property type="match status" value="1"/>
</dbReference>
<accession>A0A517SXK7</accession>
<gene>
    <name evidence="1" type="primary">cymR</name>
    <name evidence="1" type="ORF">SV7mr_34150</name>
</gene>
<dbReference type="PROSITE" id="PS51197">
    <property type="entry name" value="HTH_RRF2_2"/>
    <property type="match status" value="1"/>
</dbReference>
<dbReference type="RefSeq" id="WP_145274243.1">
    <property type="nucleotide sequence ID" value="NZ_CP036272.1"/>
</dbReference>
<dbReference type="InterPro" id="IPR000944">
    <property type="entry name" value="Tscrpt_reg_Rrf2"/>
</dbReference>